<evidence type="ECO:0000256" key="4">
    <source>
        <dbReference type="ARBA" id="ARBA00023242"/>
    </source>
</evidence>
<accession>A0A2P5F700</accession>
<feature type="compositionally biased region" description="Polar residues" evidence="5">
    <location>
        <begin position="279"/>
        <end position="293"/>
    </location>
</feature>
<dbReference type="PROSITE" id="PS50090">
    <property type="entry name" value="MYB_LIKE"/>
    <property type="match status" value="2"/>
</dbReference>
<dbReference type="GO" id="GO:0005634">
    <property type="term" value="C:nucleus"/>
    <property type="evidence" value="ECO:0007669"/>
    <property type="project" value="UniProtKB-SubCell"/>
</dbReference>
<keyword evidence="9" id="KW-1185">Reference proteome</keyword>
<organism evidence="8 9">
    <name type="scientific">Trema orientale</name>
    <name type="common">Charcoal tree</name>
    <name type="synonym">Celtis orientalis</name>
    <dbReference type="NCBI Taxonomy" id="63057"/>
    <lineage>
        <taxon>Eukaryota</taxon>
        <taxon>Viridiplantae</taxon>
        <taxon>Streptophyta</taxon>
        <taxon>Embryophyta</taxon>
        <taxon>Tracheophyta</taxon>
        <taxon>Spermatophyta</taxon>
        <taxon>Magnoliopsida</taxon>
        <taxon>eudicotyledons</taxon>
        <taxon>Gunneridae</taxon>
        <taxon>Pentapetalae</taxon>
        <taxon>rosids</taxon>
        <taxon>fabids</taxon>
        <taxon>Rosales</taxon>
        <taxon>Cannabaceae</taxon>
        <taxon>Trema</taxon>
    </lineage>
</organism>
<evidence type="ECO:0000259" key="7">
    <source>
        <dbReference type="PROSITE" id="PS51294"/>
    </source>
</evidence>
<proteinExistence type="predicted"/>
<dbReference type="FunCoup" id="A0A2P5F700">
    <property type="interactions" value="6"/>
</dbReference>
<dbReference type="SMART" id="SM00717">
    <property type="entry name" value="SANT"/>
    <property type="match status" value="2"/>
</dbReference>
<evidence type="ECO:0000256" key="5">
    <source>
        <dbReference type="SAM" id="MobiDB-lite"/>
    </source>
</evidence>
<dbReference type="InterPro" id="IPR009057">
    <property type="entry name" value="Homeodomain-like_sf"/>
</dbReference>
<reference evidence="9" key="1">
    <citation type="submission" date="2016-06" db="EMBL/GenBank/DDBJ databases">
        <title>Parallel loss of symbiosis genes in relatives of nitrogen-fixing non-legume Parasponia.</title>
        <authorList>
            <person name="Van Velzen R."/>
            <person name="Holmer R."/>
            <person name="Bu F."/>
            <person name="Rutten L."/>
            <person name="Van Zeijl A."/>
            <person name="Liu W."/>
            <person name="Santuari L."/>
            <person name="Cao Q."/>
            <person name="Sharma T."/>
            <person name="Shen D."/>
            <person name="Roswanjaya Y."/>
            <person name="Wardhani T."/>
            <person name="Kalhor M.S."/>
            <person name="Jansen J."/>
            <person name="Van den Hoogen J."/>
            <person name="Gungor B."/>
            <person name="Hartog M."/>
            <person name="Hontelez J."/>
            <person name="Verver J."/>
            <person name="Yang W.-C."/>
            <person name="Schijlen E."/>
            <person name="Repin R."/>
            <person name="Schilthuizen M."/>
            <person name="Schranz E."/>
            <person name="Heidstra R."/>
            <person name="Miyata K."/>
            <person name="Fedorova E."/>
            <person name="Kohlen W."/>
            <person name="Bisseling T."/>
            <person name="Smit S."/>
            <person name="Geurts R."/>
        </authorList>
    </citation>
    <scope>NUCLEOTIDE SEQUENCE [LARGE SCALE GENOMIC DNA]</scope>
    <source>
        <strain evidence="9">cv. RG33-2</strain>
    </source>
</reference>
<evidence type="ECO:0000256" key="3">
    <source>
        <dbReference type="ARBA" id="ARBA00023125"/>
    </source>
</evidence>
<dbReference type="Pfam" id="PF00249">
    <property type="entry name" value="Myb_DNA-binding"/>
    <property type="match status" value="2"/>
</dbReference>
<evidence type="ECO:0000256" key="2">
    <source>
        <dbReference type="ARBA" id="ARBA00022737"/>
    </source>
</evidence>
<evidence type="ECO:0000313" key="8">
    <source>
        <dbReference type="EMBL" id="PON93561.1"/>
    </source>
</evidence>
<evidence type="ECO:0000313" key="9">
    <source>
        <dbReference type="Proteomes" id="UP000237000"/>
    </source>
</evidence>
<comment type="caution">
    <text evidence="8">The sequence shown here is derived from an EMBL/GenBank/DDBJ whole genome shotgun (WGS) entry which is preliminary data.</text>
</comment>
<feature type="domain" description="HTH myb-type" evidence="7">
    <location>
        <begin position="62"/>
        <end position="116"/>
    </location>
</feature>
<dbReference type="PANTHER" id="PTHR10641:SF1328">
    <property type="entry name" value="TRANSCRIPTION FACTOR MYB34"/>
    <property type="match status" value="1"/>
</dbReference>
<gene>
    <name evidence="8" type="ORF">TorRG33x02_105450</name>
</gene>
<dbReference type="Gene3D" id="1.10.10.60">
    <property type="entry name" value="Homeodomain-like"/>
    <property type="match status" value="2"/>
</dbReference>
<dbReference type="STRING" id="63057.A0A2P5F700"/>
<dbReference type="FunFam" id="1.10.10.60:FF:000001">
    <property type="entry name" value="MYB-related transcription factor"/>
    <property type="match status" value="1"/>
</dbReference>
<comment type="subcellular location">
    <subcellularLocation>
        <location evidence="1">Nucleus</location>
    </subcellularLocation>
</comment>
<keyword evidence="4" id="KW-0539">Nucleus</keyword>
<dbReference type="GO" id="GO:0003677">
    <property type="term" value="F:DNA binding"/>
    <property type="evidence" value="ECO:0007669"/>
    <property type="project" value="UniProtKB-KW"/>
</dbReference>
<dbReference type="InParanoid" id="A0A2P5F700"/>
<dbReference type="OrthoDB" id="2143914at2759"/>
<keyword evidence="3" id="KW-0238">DNA-binding</keyword>
<evidence type="ECO:0000259" key="6">
    <source>
        <dbReference type="PROSITE" id="PS50090"/>
    </source>
</evidence>
<protein>
    <submittedName>
        <fullName evidence="8">GAMYB transcription factor</fullName>
    </submittedName>
</protein>
<name>A0A2P5F700_TREOI</name>
<dbReference type="PANTHER" id="PTHR10641">
    <property type="entry name" value="MYB FAMILY TRANSCRIPTION FACTOR"/>
    <property type="match status" value="1"/>
</dbReference>
<feature type="domain" description="Myb-like" evidence="6">
    <location>
        <begin position="62"/>
        <end position="112"/>
    </location>
</feature>
<keyword evidence="2" id="KW-0677">Repeat</keyword>
<dbReference type="EMBL" id="JXTC01000057">
    <property type="protein sequence ID" value="PON93561.1"/>
    <property type="molecule type" value="Genomic_DNA"/>
</dbReference>
<dbReference type="Proteomes" id="UP000237000">
    <property type="component" value="Unassembled WGS sequence"/>
</dbReference>
<evidence type="ECO:0000256" key="1">
    <source>
        <dbReference type="ARBA" id="ARBA00004123"/>
    </source>
</evidence>
<dbReference type="InterPro" id="IPR017930">
    <property type="entry name" value="Myb_dom"/>
</dbReference>
<feature type="domain" description="Myb-like" evidence="6">
    <location>
        <begin position="12"/>
        <end position="61"/>
    </location>
</feature>
<feature type="domain" description="HTH myb-type" evidence="7">
    <location>
        <begin position="12"/>
        <end position="61"/>
    </location>
</feature>
<dbReference type="InterPro" id="IPR001005">
    <property type="entry name" value="SANT/Myb"/>
</dbReference>
<dbReference type="InterPro" id="IPR015495">
    <property type="entry name" value="Myb_TF_plants"/>
</dbReference>
<sequence length="430" mass="47023">MGRVPCCNVLGLRKGAWTPEEDQKLLSYIQQHGEGGWRFLPQKAGLMRCGKSCRLRWANYLRPDIKRGEFSPEEEQTIMKLHAVLGNRWSTIAKNLPRRTDNEIKNHWNTRLKKRLIEMGKYHDHDHPNESRPCSTTTTTQLVSNPIDQPKAQRSTNNSPTTTTSAHLLNEIAASTKLKLSNRLASLLARHGGGGGGGDGDKKVAVSNSASVLNKVATTYLKPKSHVILNDAVKEVLSKSSQACSEDIDHGNENVIANSSNNTDNSSCSISISALEIGNNNSSDMGSPSPKSKNGQESRYVHSATSPRAGVLNGMASKLALVKRCRSTLLSSTDWGASSHVSSSEFVDESRDAAGSAVLMPVSPSSDERFLFQDMGFDPQELFFEGIVSATDEFDTNTFSVVGDDHEHDQDDDQMLMRSLCSNFGDELAN</sequence>
<dbReference type="AlphaFoldDB" id="A0A2P5F700"/>
<dbReference type="CDD" id="cd00167">
    <property type="entry name" value="SANT"/>
    <property type="match status" value="2"/>
</dbReference>
<dbReference type="PROSITE" id="PS51294">
    <property type="entry name" value="HTH_MYB"/>
    <property type="match status" value="2"/>
</dbReference>
<feature type="region of interest" description="Disordered" evidence="5">
    <location>
        <begin position="279"/>
        <end position="306"/>
    </location>
</feature>
<dbReference type="SUPFAM" id="SSF46689">
    <property type="entry name" value="Homeodomain-like"/>
    <property type="match status" value="1"/>
</dbReference>